<evidence type="ECO:0000259" key="2">
    <source>
        <dbReference type="Pfam" id="PF26130"/>
    </source>
</evidence>
<dbReference type="EMBL" id="JBCNJP010000012">
    <property type="protein sequence ID" value="KAK9070577.1"/>
    <property type="molecule type" value="Genomic_DNA"/>
</dbReference>
<protein>
    <recommendedName>
        <fullName evidence="2">PB1-like domain-containing protein</fullName>
    </recommendedName>
</protein>
<feature type="compositionally biased region" description="Acidic residues" evidence="1">
    <location>
        <begin position="157"/>
        <end position="166"/>
    </location>
</feature>
<feature type="region of interest" description="Disordered" evidence="1">
    <location>
        <begin position="157"/>
        <end position="258"/>
    </location>
</feature>
<proteinExistence type="predicted"/>
<feature type="compositionally biased region" description="Basic and acidic residues" evidence="1">
    <location>
        <begin position="167"/>
        <end position="208"/>
    </location>
</feature>
<feature type="compositionally biased region" description="Acidic residues" evidence="1">
    <location>
        <begin position="209"/>
        <end position="220"/>
    </location>
</feature>
<gene>
    <name evidence="3" type="ORF">SSX86_010979</name>
</gene>
<evidence type="ECO:0000256" key="1">
    <source>
        <dbReference type="SAM" id="MobiDB-lite"/>
    </source>
</evidence>
<dbReference type="Proteomes" id="UP001408789">
    <property type="component" value="Unassembled WGS sequence"/>
</dbReference>
<feature type="compositionally biased region" description="Basic residues" evidence="1">
    <location>
        <begin position="494"/>
        <end position="507"/>
    </location>
</feature>
<feature type="compositionally biased region" description="Acidic residues" evidence="1">
    <location>
        <begin position="244"/>
        <end position="258"/>
    </location>
</feature>
<feature type="domain" description="PB1-like" evidence="2">
    <location>
        <begin position="31"/>
        <end position="105"/>
    </location>
</feature>
<evidence type="ECO:0000313" key="4">
    <source>
        <dbReference type="Proteomes" id="UP001408789"/>
    </source>
</evidence>
<dbReference type="InterPro" id="IPR058594">
    <property type="entry name" value="PB1-like_dom_pln"/>
</dbReference>
<evidence type="ECO:0000313" key="3">
    <source>
        <dbReference type="EMBL" id="KAK9070577.1"/>
    </source>
</evidence>
<keyword evidence="4" id="KW-1185">Reference proteome</keyword>
<reference evidence="3 4" key="1">
    <citation type="submission" date="2024-04" db="EMBL/GenBank/DDBJ databases">
        <title>The reference genome of an endangered Asteraceae, Deinandra increscens subsp. villosa, native to the Central Coast of California.</title>
        <authorList>
            <person name="Guilliams M."/>
            <person name="Hasenstab-Lehman K."/>
            <person name="Meyer R."/>
            <person name="Mcevoy S."/>
        </authorList>
    </citation>
    <scope>NUCLEOTIDE SEQUENCE [LARGE SCALE GENOMIC DNA]</scope>
    <source>
        <tissue evidence="3">Leaf</tissue>
    </source>
</reference>
<feature type="region of interest" description="Disordered" evidence="1">
    <location>
        <begin position="482"/>
        <end position="507"/>
    </location>
</feature>
<organism evidence="3 4">
    <name type="scientific">Deinandra increscens subsp. villosa</name>
    <dbReference type="NCBI Taxonomy" id="3103831"/>
    <lineage>
        <taxon>Eukaryota</taxon>
        <taxon>Viridiplantae</taxon>
        <taxon>Streptophyta</taxon>
        <taxon>Embryophyta</taxon>
        <taxon>Tracheophyta</taxon>
        <taxon>Spermatophyta</taxon>
        <taxon>Magnoliopsida</taxon>
        <taxon>eudicotyledons</taxon>
        <taxon>Gunneridae</taxon>
        <taxon>Pentapetalae</taxon>
        <taxon>asterids</taxon>
        <taxon>campanulids</taxon>
        <taxon>Asterales</taxon>
        <taxon>Asteraceae</taxon>
        <taxon>Asteroideae</taxon>
        <taxon>Heliantheae alliance</taxon>
        <taxon>Madieae</taxon>
        <taxon>Madiinae</taxon>
        <taxon>Deinandra</taxon>
    </lineage>
</organism>
<name>A0AAP0DDH9_9ASTR</name>
<dbReference type="AlphaFoldDB" id="A0AAP0DDH9"/>
<sequence length="507" mass="57380">MVDENGDGFLVREALTQTDIDYIYCSGYATLFSIRLHHGGKFTKFPSRTYVKGKIDHIDMVDVDRFCVHELDDVMLRLGYTSKQPIFYHFLQPGKKSHLMLLEWDGQNEGQNEGVTTVVSPALEDIQLDDLFTYANQEDEDQNMNEFNGVHGDENVEENEVHDEENEVHGEENKVHDEENEVHGDENVEENEVHGDENVEENEVHGNENVEENEVHDEENEVHGEENEVHDEENEAYKDSRSEMDDDHDSDYIIDDDNSMGDYDVDMRDFKLHVDSDVEEVLEDVVDTDDIEDEILDNDTFEDVDENGRQRRVRNVNSGSIQFYLGQMFGTKEECKQLIREHSVQTRRNIRIIKDEDDRVRAICKGSMGDVGTSSSKGPSLSKKKGKDVALQIENSGGPTMKLLKSQGATLQKQKENLQRTRRRCTGSGKYQTGKRGVRSHAAAAQVTKRHAAAAQVADTQAKRGVRYHVAAAATQSQSRLPKQNTCSNCGGKGHNKKTCKAKGKQA</sequence>
<comment type="caution">
    <text evidence="3">The sequence shown here is derived from an EMBL/GenBank/DDBJ whole genome shotgun (WGS) entry which is preliminary data.</text>
</comment>
<accession>A0AAP0DDH9</accession>
<dbReference type="Pfam" id="PF26130">
    <property type="entry name" value="PB1-like"/>
    <property type="match status" value="1"/>
</dbReference>